<dbReference type="InterPro" id="IPR005467">
    <property type="entry name" value="His_kinase_dom"/>
</dbReference>
<dbReference type="SUPFAM" id="SSF55874">
    <property type="entry name" value="ATPase domain of HSP90 chaperone/DNA topoisomerase II/histidine kinase"/>
    <property type="match status" value="1"/>
</dbReference>
<evidence type="ECO:0000256" key="4">
    <source>
        <dbReference type="ARBA" id="ARBA00022679"/>
    </source>
</evidence>
<dbReference type="InterPro" id="IPR003594">
    <property type="entry name" value="HATPase_dom"/>
</dbReference>
<evidence type="ECO:0000256" key="6">
    <source>
        <dbReference type="ARBA" id="ARBA00023012"/>
    </source>
</evidence>
<dbReference type="CDD" id="cd00075">
    <property type="entry name" value="HATPase"/>
    <property type="match status" value="1"/>
</dbReference>
<dbReference type="Pfam" id="PF02518">
    <property type="entry name" value="HATPase_c"/>
    <property type="match status" value="1"/>
</dbReference>
<dbReference type="SUPFAM" id="SSF47384">
    <property type="entry name" value="Homodimeric domain of signal transducing histidine kinase"/>
    <property type="match status" value="1"/>
</dbReference>
<dbReference type="InterPro" id="IPR036890">
    <property type="entry name" value="HATPase_C_sf"/>
</dbReference>
<feature type="domain" description="Histidine kinase" evidence="7">
    <location>
        <begin position="317"/>
        <end position="510"/>
    </location>
</feature>
<reference evidence="8 9" key="1">
    <citation type="journal article" date="2019" name="Int. J. Syst. Evol. Microbiol.">
        <title>The Global Catalogue of Microorganisms (GCM) 10K type strain sequencing project: providing services to taxonomists for standard genome sequencing and annotation.</title>
        <authorList>
            <consortium name="The Broad Institute Genomics Platform"/>
            <consortium name="The Broad Institute Genome Sequencing Center for Infectious Disease"/>
            <person name="Wu L."/>
            <person name="Ma J."/>
        </authorList>
    </citation>
    <scope>NUCLEOTIDE SEQUENCE [LARGE SCALE GENOMIC DNA]</scope>
    <source>
        <strain evidence="8 9">DT92</strain>
    </source>
</reference>
<dbReference type="Pfam" id="PF01590">
    <property type="entry name" value="GAF"/>
    <property type="match status" value="1"/>
</dbReference>
<comment type="catalytic activity">
    <reaction evidence="1">
        <text>ATP + protein L-histidine = ADP + protein N-phospho-L-histidine.</text>
        <dbReference type="EC" id="2.7.13.3"/>
    </reaction>
</comment>
<dbReference type="AlphaFoldDB" id="A0ABD5XPC3"/>
<dbReference type="InterPro" id="IPR004358">
    <property type="entry name" value="Sig_transdc_His_kin-like_C"/>
</dbReference>
<dbReference type="GO" id="GO:0005524">
    <property type="term" value="F:ATP binding"/>
    <property type="evidence" value="ECO:0007669"/>
    <property type="project" value="UniProtKB-KW"/>
</dbReference>
<accession>A0ABD5XPC3</accession>
<dbReference type="EC" id="2.7.13.3" evidence="2"/>
<dbReference type="GO" id="GO:0000160">
    <property type="term" value="P:phosphorelay signal transduction system"/>
    <property type="evidence" value="ECO:0007669"/>
    <property type="project" value="UniProtKB-KW"/>
</dbReference>
<keyword evidence="5" id="KW-0418">Kinase</keyword>
<comment type="caution">
    <text evidence="8">The sequence shown here is derived from an EMBL/GenBank/DDBJ whole genome shotgun (WGS) entry which is preliminary data.</text>
</comment>
<evidence type="ECO:0000313" key="8">
    <source>
        <dbReference type="EMBL" id="MFC7137013.1"/>
    </source>
</evidence>
<dbReference type="PANTHER" id="PTHR43711:SF1">
    <property type="entry name" value="HISTIDINE KINASE 1"/>
    <property type="match status" value="1"/>
</dbReference>
<evidence type="ECO:0000313" key="9">
    <source>
        <dbReference type="Proteomes" id="UP001596368"/>
    </source>
</evidence>
<keyword evidence="6" id="KW-0902">Two-component regulatory system</keyword>
<evidence type="ECO:0000256" key="2">
    <source>
        <dbReference type="ARBA" id="ARBA00012438"/>
    </source>
</evidence>
<dbReference type="GO" id="GO:0004673">
    <property type="term" value="F:protein histidine kinase activity"/>
    <property type="evidence" value="ECO:0007669"/>
    <property type="project" value="UniProtKB-EC"/>
</dbReference>
<dbReference type="SMART" id="SM00388">
    <property type="entry name" value="HisKA"/>
    <property type="match status" value="1"/>
</dbReference>
<name>A0ABD5XPC3_9EURY</name>
<dbReference type="Gene3D" id="1.10.287.130">
    <property type="match status" value="1"/>
</dbReference>
<dbReference type="InterPro" id="IPR050736">
    <property type="entry name" value="Sensor_HK_Regulatory"/>
</dbReference>
<dbReference type="PRINTS" id="PR00344">
    <property type="entry name" value="BCTRLSENSOR"/>
</dbReference>
<keyword evidence="3" id="KW-0597">Phosphoprotein</keyword>
<dbReference type="InterPro" id="IPR035965">
    <property type="entry name" value="PAS-like_dom_sf"/>
</dbReference>
<keyword evidence="8" id="KW-0067">ATP-binding</keyword>
<sequence length="510" mass="56173">MDRDGEPTAGAQGTDSAAPDALDAVLLDRLTDGFYALDDEWRFVYLNDRARELFAQTADLDPSESFVGDEIWERFPDIVGTPFHARLTEAMETGEPADAEAYYEPSDTWYRVRAYPDDTGLSAVVRDVTEQYRQEETLRAREESLRRITEAVADADSSFEERVDELLSVGQDVLGTAYGTLSRIRDDTYVFEVVRAPDDLFEAGDTVDLGETNCERVVLSEESLSLRDAGTDEELAAKAAFSELGISCYVGAPVVVDGEVYGTFCFYDREPRTEPFADWQVTLVDLMAEWVSSALERQVVEEDLRRQNDRLEEFAAIVSHDLRNPLAVAKGQTELAAEECDSEHLDKARRAHDRMDRIVSDVLTMARGGRVVEDPDEIDLGRVARDAWETVDTRAATLDAAAAPRIVADESRLVQLLENLFRNAVEHGGDDVAVRVEATPRGFAVADDGPGIPAADRDSVFDHGYTSREEGTGFGLSIVREIAGAHGWTVSVEESAGGGARFVFDDVAAA</sequence>
<dbReference type="CDD" id="cd00082">
    <property type="entry name" value="HisKA"/>
    <property type="match status" value="1"/>
</dbReference>
<dbReference type="SUPFAM" id="SSF55781">
    <property type="entry name" value="GAF domain-like"/>
    <property type="match status" value="1"/>
</dbReference>
<evidence type="ECO:0000256" key="1">
    <source>
        <dbReference type="ARBA" id="ARBA00000085"/>
    </source>
</evidence>
<dbReference type="Proteomes" id="UP001596368">
    <property type="component" value="Unassembled WGS sequence"/>
</dbReference>
<evidence type="ECO:0000256" key="5">
    <source>
        <dbReference type="ARBA" id="ARBA00022777"/>
    </source>
</evidence>
<dbReference type="InterPro" id="IPR003018">
    <property type="entry name" value="GAF"/>
</dbReference>
<dbReference type="CDD" id="cd00130">
    <property type="entry name" value="PAS"/>
    <property type="match status" value="1"/>
</dbReference>
<dbReference type="InterPro" id="IPR000014">
    <property type="entry name" value="PAS"/>
</dbReference>
<evidence type="ECO:0000256" key="3">
    <source>
        <dbReference type="ARBA" id="ARBA00022553"/>
    </source>
</evidence>
<dbReference type="Gene3D" id="3.30.450.20">
    <property type="entry name" value="PAS domain"/>
    <property type="match status" value="1"/>
</dbReference>
<keyword evidence="9" id="KW-1185">Reference proteome</keyword>
<dbReference type="InterPro" id="IPR013656">
    <property type="entry name" value="PAS_4"/>
</dbReference>
<dbReference type="Pfam" id="PF00512">
    <property type="entry name" value="HisKA"/>
    <property type="match status" value="1"/>
</dbReference>
<dbReference type="PANTHER" id="PTHR43711">
    <property type="entry name" value="TWO-COMPONENT HISTIDINE KINASE"/>
    <property type="match status" value="1"/>
</dbReference>
<dbReference type="SUPFAM" id="SSF55785">
    <property type="entry name" value="PYP-like sensor domain (PAS domain)"/>
    <property type="match status" value="1"/>
</dbReference>
<dbReference type="InterPro" id="IPR003661">
    <property type="entry name" value="HisK_dim/P_dom"/>
</dbReference>
<keyword evidence="4" id="KW-0808">Transferase</keyword>
<dbReference type="Gene3D" id="3.30.450.40">
    <property type="match status" value="1"/>
</dbReference>
<gene>
    <name evidence="8" type="ORF">ACFQRB_12175</name>
</gene>
<protein>
    <recommendedName>
        <fullName evidence="2">histidine kinase</fullName>
        <ecNumber evidence="2">2.7.13.3</ecNumber>
    </recommendedName>
</protein>
<dbReference type="Pfam" id="PF08448">
    <property type="entry name" value="PAS_4"/>
    <property type="match status" value="1"/>
</dbReference>
<dbReference type="PROSITE" id="PS50109">
    <property type="entry name" value="HIS_KIN"/>
    <property type="match status" value="1"/>
</dbReference>
<proteinExistence type="predicted"/>
<evidence type="ECO:0000259" key="7">
    <source>
        <dbReference type="PROSITE" id="PS50109"/>
    </source>
</evidence>
<dbReference type="Gene3D" id="3.30.565.10">
    <property type="entry name" value="Histidine kinase-like ATPase, C-terminal domain"/>
    <property type="match status" value="1"/>
</dbReference>
<organism evidence="8 9">
    <name type="scientific">Halobaculum litoreum</name>
    <dbReference type="NCBI Taxonomy" id="3031998"/>
    <lineage>
        <taxon>Archaea</taxon>
        <taxon>Methanobacteriati</taxon>
        <taxon>Methanobacteriota</taxon>
        <taxon>Stenosarchaea group</taxon>
        <taxon>Halobacteria</taxon>
        <taxon>Halobacteriales</taxon>
        <taxon>Haloferacaceae</taxon>
        <taxon>Halobaculum</taxon>
    </lineage>
</organism>
<dbReference type="InterPro" id="IPR036097">
    <property type="entry name" value="HisK_dim/P_sf"/>
</dbReference>
<dbReference type="InterPro" id="IPR029016">
    <property type="entry name" value="GAF-like_dom_sf"/>
</dbReference>
<dbReference type="SMART" id="SM00387">
    <property type="entry name" value="HATPase_c"/>
    <property type="match status" value="1"/>
</dbReference>
<dbReference type="EMBL" id="JBHSZG010000001">
    <property type="protein sequence ID" value="MFC7137013.1"/>
    <property type="molecule type" value="Genomic_DNA"/>
</dbReference>
<keyword evidence="8" id="KW-0547">Nucleotide-binding</keyword>